<evidence type="ECO:0000313" key="1">
    <source>
        <dbReference type="EMBL" id="PKV80377.1"/>
    </source>
</evidence>
<dbReference type="Proteomes" id="UP000233766">
    <property type="component" value="Unassembled WGS sequence"/>
</dbReference>
<organism evidence="1 2">
    <name type="scientific">Nocardia fluminea</name>
    <dbReference type="NCBI Taxonomy" id="134984"/>
    <lineage>
        <taxon>Bacteria</taxon>
        <taxon>Bacillati</taxon>
        <taxon>Actinomycetota</taxon>
        <taxon>Actinomycetes</taxon>
        <taxon>Mycobacteriales</taxon>
        <taxon>Nocardiaceae</taxon>
        <taxon>Nocardia</taxon>
    </lineage>
</organism>
<accession>A0A2N3VFJ7</accession>
<dbReference type="EMBL" id="PJMW01000002">
    <property type="protein sequence ID" value="PKV80377.1"/>
    <property type="molecule type" value="Genomic_DNA"/>
</dbReference>
<comment type="caution">
    <text evidence="1">The sequence shown here is derived from an EMBL/GenBank/DDBJ whole genome shotgun (WGS) entry which is preliminary data.</text>
</comment>
<protein>
    <recommendedName>
        <fullName evidence="3">Beta-lactamase class A</fullName>
    </recommendedName>
</protein>
<evidence type="ECO:0000313" key="2">
    <source>
        <dbReference type="Proteomes" id="UP000233766"/>
    </source>
</evidence>
<keyword evidence="2" id="KW-1185">Reference proteome</keyword>
<dbReference type="Gene3D" id="3.40.710.10">
    <property type="entry name" value="DD-peptidase/beta-lactamase superfamily"/>
    <property type="match status" value="1"/>
</dbReference>
<dbReference type="SUPFAM" id="SSF56601">
    <property type="entry name" value="beta-lactamase/transpeptidase-like"/>
    <property type="match status" value="1"/>
</dbReference>
<proteinExistence type="predicted"/>
<name>A0A2N3VFJ7_9NOCA</name>
<gene>
    <name evidence="1" type="ORF">ATK86_4801</name>
</gene>
<sequence>MLHTMNNERRRHVRVALSALLGVVVLAVAGCGTEPKSARSSVTTTAPVAADPGSDQGTFSIALPGSLAADFTELQQGFRGSAGLAIMPVGGKKMVTFGNWSSGPAWSTIKVPLAIAALRNSAAYSSYASAAITASDNGAADTLWASLGSGADAAQAVEGVLREGGDSRTTVPATRTRADASVYGQAEWTLADQVRFASQLPCIPQSERVVGLMQQIIASHHWGLGAFGSAEFKGGWGPDPAGKYLVRQFGLIDSPAGRIAIAIAAQPDSGSFSDGTAMLDKMATLISGHLSELGGGHCP</sequence>
<evidence type="ECO:0008006" key="3">
    <source>
        <dbReference type="Google" id="ProtNLM"/>
    </source>
</evidence>
<reference evidence="1 2" key="1">
    <citation type="submission" date="2017-12" db="EMBL/GenBank/DDBJ databases">
        <title>Sequencing the genomes of 1000 Actinobacteria strains.</title>
        <authorList>
            <person name="Klenk H.-P."/>
        </authorList>
    </citation>
    <scope>NUCLEOTIDE SEQUENCE [LARGE SCALE GENOMIC DNA]</scope>
    <source>
        <strain evidence="1 2">DSM 44489</strain>
    </source>
</reference>
<dbReference type="AlphaFoldDB" id="A0A2N3VFJ7"/>
<dbReference type="InterPro" id="IPR012338">
    <property type="entry name" value="Beta-lactam/transpept-like"/>
</dbReference>